<keyword evidence="1" id="KW-0175">Coiled coil</keyword>
<accession>A0A4D6LLN4</accession>
<dbReference type="AlphaFoldDB" id="A0A4D6LLN4"/>
<dbReference type="EMBL" id="CP039348">
    <property type="protein sequence ID" value="QCD89413.1"/>
    <property type="molecule type" value="Genomic_DNA"/>
</dbReference>
<evidence type="ECO:0000313" key="2">
    <source>
        <dbReference type="EMBL" id="QCD89413.1"/>
    </source>
</evidence>
<proteinExistence type="predicted"/>
<feature type="coiled-coil region" evidence="1">
    <location>
        <begin position="273"/>
        <end position="314"/>
    </location>
</feature>
<protein>
    <recommendedName>
        <fullName evidence="4">Transposase</fullName>
    </recommendedName>
</protein>
<gene>
    <name evidence="2" type="ORF">DEO72_LG4g357</name>
</gene>
<evidence type="ECO:0000313" key="3">
    <source>
        <dbReference type="Proteomes" id="UP000501690"/>
    </source>
</evidence>
<evidence type="ECO:0000256" key="1">
    <source>
        <dbReference type="SAM" id="Coils"/>
    </source>
</evidence>
<reference evidence="2 3" key="1">
    <citation type="submission" date="2019-04" db="EMBL/GenBank/DDBJ databases">
        <title>An improved genome assembly and genetic linkage map for asparagus bean, Vigna unguiculata ssp. sesquipedialis.</title>
        <authorList>
            <person name="Xia Q."/>
            <person name="Zhang R."/>
            <person name="Dong Y."/>
        </authorList>
    </citation>
    <scope>NUCLEOTIDE SEQUENCE [LARGE SCALE GENOMIC DNA]</scope>
    <source>
        <tissue evidence="2">Leaf</tissue>
    </source>
</reference>
<organism evidence="2 3">
    <name type="scientific">Vigna unguiculata</name>
    <name type="common">Cowpea</name>
    <dbReference type="NCBI Taxonomy" id="3917"/>
    <lineage>
        <taxon>Eukaryota</taxon>
        <taxon>Viridiplantae</taxon>
        <taxon>Streptophyta</taxon>
        <taxon>Embryophyta</taxon>
        <taxon>Tracheophyta</taxon>
        <taxon>Spermatophyta</taxon>
        <taxon>Magnoliopsida</taxon>
        <taxon>eudicotyledons</taxon>
        <taxon>Gunneridae</taxon>
        <taxon>Pentapetalae</taxon>
        <taxon>rosids</taxon>
        <taxon>fabids</taxon>
        <taxon>Fabales</taxon>
        <taxon>Fabaceae</taxon>
        <taxon>Papilionoideae</taxon>
        <taxon>50 kb inversion clade</taxon>
        <taxon>NPAAA clade</taxon>
        <taxon>indigoferoid/millettioid clade</taxon>
        <taxon>Phaseoleae</taxon>
        <taxon>Vigna</taxon>
    </lineage>
</organism>
<name>A0A4D6LLN4_VIGUN</name>
<dbReference type="Proteomes" id="UP000501690">
    <property type="component" value="Linkage Group LG4"/>
</dbReference>
<sequence length="373" mass="41415">MASYSWSSSDGSFGRDVEVFGDDGSVFSLALSLSETEGDRLDLPSVPGYEWSPYEPRTYTTRCAPYLDSSERLGVYAAVRCTLSSDRSHNDHAPLPPFLQDPPHSNEGTQMPLPIDPWFEDWMTLAERAYLTVLKGLPEKIPLRPLIHWLRSQDLSRAVYDVMARTTISNVEFMARAKTRRKPEESFEAVAACLAGPVAPFADPTREHDASTGASGIGDMPLPQVLKVPPITTIPTAEGGKAKRKKKNKGVVSIGRSPKWSYLFYAPSSPRLIRAEMKELATARVELQELKEANNRLKDEQQKTMAAVEELRKLQRCFDHLSLEHLASVPADRVDVRLGVVKGKLANVYDPLDDRADLPATTTHVPVVEDLDS</sequence>
<evidence type="ECO:0008006" key="4">
    <source>
        <dbReference type="Google" id="ProtNLM"/>
    </source>
</evidence>
<keyword evidence="3" id="KW-1185">Reference proteome</keyword>